<dbReference type="EMBL" id="GGFJ01012173">
    <property type="protein sequence ID" value="MBW61314.1"/>
    <property type="molecule type" value="Transcribed_RNA"/>
</dbReference>
<reference evidence="1" key="1">
    <citation type="submission" date="2018-01" db="EMBL/GenBank/DDBJ databases">
        <title>An insight into the sialome of Amazonian anophelines.</title>
        <authorList>
            <person name="Ribeiro J.M."/>
            <person name="Scarpassa V."/>
            <person name="Calvo E."/>
        </authorList>
    </citation>
    <scope>NUCLEOTIDE SEQUENCE</scope>
    <source>
        <tissue evidence="1">Salivary glands</tissue>
    </source>
</reference>
<name>A0A2M4C7L9_9DIPT</name>
<accession>A0A2M4C7L9</accession>
<protein>
    <submittedName>
        <fullName evidence="1">Putative secreted protein</fullName>
    </submittedName>
</protein>
<proteinExistence type="predicted"/>
<organism evidence="1">
    <name type="scientific">Anopheles marajoara</name>
    <dbReference type="NCBI Taxonomy" id="58244"/>
    <lineage>
        <taxon>Eukaryota</taxon>
        <taxon>Metazoa</taxon>
        <taxon>Ecdysozoa</taxon>
        <taxon>Arthropoda</taxon>
        <taxon>Hexapoda</taxon>
        <taxon>Insecta</taxon>
        <taxon>Pterygota</taxon>
        <taxon>Neoptera</taxon>
        <taxon>Endopterygota</taxon>
        <taxon>Diptera</taxon>
        <taxon>Nematocera</taxon>
        <taxon>Culicoidea</taxon>
        <taxon>Culicidae</taxon>
        <taxon>Anophelinae</taxon>
        <taxon>Anopheles</taxon>
    </lineage>
</organism>
<sequence>MRASLVLPACMHSSTAASRFPVNRASQINPSLSPPVRILYGKCSCPPLCFDEFSSSCLLIVEAAIASNTALLSVIRLKPAIWSLSPSTGLDPDCSLSFPESTTYFLNLLAISPVS</sequence>
<evidence type="ECO:0000313" key="1">
    <source>
        <dbReference type="EMBL" id="MBW61314.1"/>
    </source>
</evidence>
<dbReference type="AlphaFoldDB" id="A0A2M4C7L9"/>